<evidence type="ECO:0000256" key="3">
    <source>
        <dbReference type="ARBA" id="ARBA00023163"/>
    </source>
</evidence>
<dbReference type="InterPro" id="IPR036388">
    <property type="entry name" value="WH-like_DNA-bd_sf"/>
</dbReference>
<dbReference type="PROSITE" id="PS51077">
    <property type="entry name" value="HTH_ICLR"/>
    <property type="match status" value="1"/>
</dbReference>
<keyword evidence="2" id="KW-0238">DNA-binding</keyword>
<evidence type="ECO:0000313" key="6">
    <source>
        <dbReference type="EMBL" id="MEX0407293.1"/>
    </source>
</evidence>
<accession>A0ABV3SKI7</accession>
<organism evidence="6 7">
    <name type="scientific">Aquibium pacificus</name>
    <dbReference type="NCBI Taxonomy" id="3153579"/>
    <lineage>
        <taxon>Bacteria</taxon>
        <taxon>Pseudomonadati</taxon>
        <taxon>Pseudomonadota</taxon>
        <taxon>Alphaproteobacteria</taxon>
        <taxon>Hyphomicrobiales</taxon>
        <taxon>Phyllobacteriaceae</taxon>
        <taxon>Aquibium</taxon>
    </lineage>
</organism>
<dbReference type="PANTHER" id="PTHR30136:SF24">
    <property type="entry name" value="HTH-TYPE TRANSCRIPTIONAL REPRESSOR ALLR"/>
    <property type="match status" value="1"/>
</dbReference>
<dbReference type="SMART" id="SM00346">
    <property type="entry name" value="HTH_ICLR"/>
    <property type="match status" value="1"/>
</dbReference>
<dbReference type="SUPFAM" id="SSF46785">
    <property type="entry name" value="Winged helix' DNA-binding domain"/>
    <property type="match status" value="1"/>
</dbReference>
<dbReference type="InterPro" id="IPR029016">
    <property type="entry name" value="GAF-like_dom_sf"/>
</dbReference>
<dbReference type="SUPFAM" id="SSF55781">
    <property type="entry name" value="GAF domain-like"/>
    <property type="match status" value="1"/>
</dbReference>
<dbReference type="PANTHER" id="PTHR30136">
    <property type="entry name" value="HELIX-TURN-HELIX TRANSCRIPTIONAL REGULATOR, ICLR FAMILY"/>
    <property type="match status" value="1"/>
</dbReference>
<evidence type="ECO:0000313" key="7">
    <source>
        <dbReference type="Proteomes" id="UP001556692"/>
    </source>
</evidence>
<dbReference type="Pfam" id="PF01614">
    <property type="entry name" value="IclR_C"/>
    <property type="match status" value="1"/>
</dbReference>
<evidence type="ECO:0000259" key="4">
    <source>
        <dbReference type="PROSITE" id="PS51077"/>
    </source>
</evidence>
<name>A0ABV3SKI7_9HYPH</name>
<feature type="domain" description="HTH iclR-type" evidence="4">
    <location>
        <begin position="24"/>
        <end position="86"/>
    </location>
</feature>
<comment type="caution">
    <text evidence="6">The sequence shown here is derived from an EMBL/GenBank/DDBJ whole genome shotgun (WGS) entry which is preliminary data.</text>
</comment>
<keyword evidence="7" id="KW-1185">Reference proteome</keyword>
<evidence type="ECO:0000256" key="1">
    <source>
        <dbReference type="ARBA" id="ARBA00023015"/>
    </source>
</evidence>
<evidence type="ECO:0000259" key="5">
    <source>
        <dbReference type="PROSITE" id="PS51078"/>
    </source>
</evidence>
<dbReference type="InterPro" id="IPR005471">
    <property type="entry name" value="Tscrpt_reg_IclR_N"/>
</dbReference>
<feature type="domain" description="IclR-ED" evidence="5">
    <location>
        <begin position="87"/>
        <end position="268"/>
    </location>
</feature>
<evidence type="ECO:0000256" key="2">
    <source>
        <dbReference type="ARBA" id="ARBA00023125"/>
    </source>
</evidence>
<keyword evidence="3" id="KW-0804">Transcription</keyword>
<dbReference type="InterPro" id="IPR050707">
    <property type="entry name" value="HTH_MetabolicPath_Reg"/>
</dbReference>
<gene>
    <name evidence="6" type="ORF">ABGN05_16665</name>
</gene>
<proteinExistence type="predicted"/>
<dbReference type="Proteomes" id="UP001556692">
    <property type="component" value="Unassembled WGS sequence"/>
</dbReference>
<dbReference type="InterPro" id="IPR014757">
    <property type="entry name" value="Tscrpt_reg_IclR_C"/>
</dbReference>
<sequence length="269" mass="29390">MSRKTTVSGKVSLGENTSTKQVIVKPVESAIRILRLLGNSGRPSTVTIIARELAINTSTCFNILRTLVASNVLDFDADTKTYAISTGAIGVANSAILTGGVAGEMQRRMEEVAHRYGITVGLWRRVGEDRVLLVWLVESPTAVRIMLRLGQRLPLLIGASGRVMCAFSKFDAEEIERRFASLRWHAPLSLQQYLSEVAQTAQQGYAIDNGTFIRGALGIAAPIFERDRSVRSIVSSTSFVGQHDSGDVNRIAEEVKRLGADLTRLLTEM</sequence>
<reference evidence="6 7" key="1">
    <citation type="submission" date="2024-05" db="EMBL/GenBank/DDBJ databases">
        <authorList>
            <person name="Jiang F."/>
        </authorList>
    </citation>
    <scope>NUCLEOTIDE SEQUENCE [LARGE SCALE GENOMIC DNA]</scope>
    <source>
        <strain evidence="6 7">LZ166</strain>
    </source>
</reference>
<dbReference type="InterPro" id="IPR036390">
    <property type="entry name" value="WH_DNA-bd_sf"/>
</dbReference>
<dbReference type="EMBL" id="JBDPGJ010000004">
    <property type="protein sequence ID" value="MEX0407293.1"/>
    <property type="molecule type" value="Genomic_DNA"/>
</dbReference>
<protein>
    <submittedName>
        <fullName evidence="6">IclR family transcriptional regulator</fullName>
    </submittedName>
</protein>
<dbReference type="RefSeq" id="WP_367955177.1">
    <property type="nucleotide sequence ID" value="NZ_JBDPGJ010000004.1"/>
</dbReference>
<dbReference type="PROSITE" id="PS51078">
    <property type="entry name" value="ICLR_ED"/>
    <property type="match status" value="1"/>
</dbReference>
<dbReference type="Gene3D" id="1.10.10.10">
    <property type="entry name" value="Winged helix-like DNA-binding domain superfamily/Winged helix DNA-binding domain"/>
    <property type="match status" value="1"/>
</dbReference>
<dbReference type="Pfam" id="PF09339">
    <property type="entry name" value="HTH_IclR"/>
    <property type="match status" value="1"/>
</dbReference>
<dbReference type="Gene3D" id="3.30.450.40">
    <property type="match status" value="1"/>
</dbReference>
<keyword evidence="1" id="KW-0805">Transcription regulation</keyword>